<keyword evidence="1" id="KW-0175">Coiled coil</keyword>
<evidence type="ECO:0000313" key="5">
    <source>
        <dbReference type="Proteomes" id="UP001063698"/>
    </source>
</evidence>
<dbReference type="AlphaFoldDB" id="A0A977KBS0"/>
<feature type="coiled-coil region" evidence="1">
    <location>
        <begin position="394"/>
        <end position="427"/>
    </location>
</feature>
<dbReference type="PANTHER" id="PTHR37169">
    <property type="entry name" value="CRISPR SYSTEM ENDORIBONUCLEASE CSX1-RELATED"/>
    <property type="match status" value="1"/>
</dbReference>
<evidence type="ECO:0008006" key="6">
    <source>
        <dbReference type="Google" id="ProtNLM"/>
    </source>
</evidence>
<dbReference type="EMBL" id="CP006868">
    <property type="protein sequence ID" value="UXD22747.1"/>
    <property type="molecule type" value="Genomic_DNA"/>
</dbReference>
<sequence length="503" mass="58144">MLVISPWGNPRFWKKVKYVRDEVSEKDPKKVKEILENLKVEAYSYTPLSLFESWRKLVVVPASIADGKGNVNDLALDKMREIVKSKDEEFLKIFEEADKVVVPSTGVYKSNEVLKEFDVPFSNVYSGIILKLYEKLREANEETILLDITHGVNYYPVTIREALDNYILKLISIDMRKKIKYAIGASDPIVGSGEELRDVELRYHVFQVKEIEPNLQELSEFVKDLNNIDKGKCEAYLQNRGTLSELANEMVKLEVPSPLYWAYVMDKVIRNKEKFEEAVGDLLMVASNALEHYEVEGERVRQDVVFDEKGIINLIAMRTFLDIVKERGEIEGNLYLVNRESLEELEGYLRGVDEKLWNEENSKLTESLKELKKINLDNLRERIAEIAKGYPSGCESIEEDLRRKLNKVEAEKVREGLEELLKLTQKAIPYSLLKHAKKELQDSVLWWAYHYAKEAEEADARNFIAHAGMEMNATVITLDGERIGYYIPMLEKIEEPLLKALKH</sequence>
<organism evidence="4 5">
    <name type="scientific">Ignicoccus pacificus DSM 13166</name>
    <dbReference type="NCBI Taxonomy" id="940294"/>
    <lineage>
        <taxon>Archaea</taxon>
        <taxon>Thermoproteota</taxon>
        <taxon>Thermoprotei</taxon>
        <taxon>Desulfurococcales</taxon>
        <taxon>Desulfurococcaceae</taxon>
        <taxon>Ignicoccus</taxon>
    </lineage>
</organism>
<dbReference type="KEGG" id="ipc:IPA_07890"/>
<dbReference type="Gene3D" id="1.10.3740.10">
    <property type="entry name" value="SSO1389-like domains"/>
    <property type="match status" value="1"/>
</dbReference>
<dbReference type="InterPro" id="IPR019016">
    <property type="entry name" value="Csx1-like_HEPN"/>
</dbReference>
<dbReference type="PANTHER" id="PTHR37169:SF1">
    <property type="entry name" value="CRISPR SYSTEM ENDORIBONUCLEASE CSX1"/>
    <property type="match status" value="1"/>
</dbReference>
<dbReference type="SUPFAM" id="SSF160980">
    <property type="entry name" value="SSO1389-like"/>
    <property type="match status" value="1"/>
</dbReference>
<reference evidence="4" key="1">
    <citation type="submission" date="2013-11" db="EMBL/GenBank/DDBJ databases">
        <title>Comparative genomics of Ignicoccus.</title>
        <authorList>
            <person name="Podar M."/>
        </authorList>
    </citation>
    <scope>NUCLEOTIDE SEQUENCE</scope>
    <source>
        <strain evidence="4">DSM 13166</strain>
    </source>
</reference>
<evidence type="ECO:0000256" key="1">
    <source>
        <dbReference type="SAM" id="Coils"/>
    </source>
</evidence>
<feature type="domain" description="CRISPR system endoribonuclease Csx1-like HEPN" evidence="2">
    <location>
        <begin position="406"/>
        <end position="483"/>
    </location>
</feature>
<evidence type="ECO:0000259" key="2">
    <source>
        <dbReference type="Pfam" id="PF09455"/>
    </source>
</evidence>
<dbReference type="Gene3D" id="3.40.50.10640">
    <property type="entry name" value="SSO1389-like"/>
    <property type="match status" value="1"/>
</dbReference>
<dbReference type="InterPro" id="IPR052875">
    <property type="entry name" value="CRISPR_assoc_ribonuclease"/>
</dbReference>
<gene>
    <name evidence="4" type="ORF">IPA_07890</name>
</gene>
<dbReference type="NCBIfam" id="TIGR01897">
    <property type="entry name" value="cas_MJ1666"/>
    <property type="match status" value="1"/>
</dbReference>
<evidence type="ECO:0000259" key="3">
    <source>
        <dbReference type="Pfam" id="PF22230"/>
    </source>
</evidence>
<dbReference type="Proteomes" id="UP001063698">
    <property type="component" value="Chromosome"/>
</dbReference>
<dbReference type="InterPro" id="IPR027419">
    <property type="entry name" value="CRISPR-assoc_Csx1_C"/>
</dbReference>
<evidence type="ECO:0000313" key="4">
    <source>
        <dbReference type="EMBL" id="UXD22747.1"/>
    </source>
</evidence>
<dbReference type="Pfam" id="PF22230">
    <property type="entry name" value="Csx1_CARF"/>
    <property type="match status" value="1"/>
</dbReference>
<dbReference type="InterPro" id="IPR010171">
    <property type="entry name" value="CRISPR_Csx1"/>
</dbReference>
<dbReference type="Pfam" id="PF09455">
    <property type="entry name" value="Csx1_HEPN"/>
    <property type="match status" value="1"/>
</dbReference>
<feature type="domain" description="CRISPR system endoribonuclease Csx1 CARF" evidence="3">
    <location>
        <begin position="2"/>
        <end position="188"/>
    </location>
</feature>
<keyword evidence="5" id="KW-1185">Reference proteome</keyword>
<protein>
    <recommendedName>
        <fullName evidence="6">CRISPR-associated protein, MJ1666 family</fullName>
    </recommendedName>
</protein>
<proteinExistence type="predicted"/>
<name>A0A977KBS0_9CREN</name>
<accession>A0A977KBS0</accession>
<dbReference type="InterPro" id="IPR053857">
    <property type="entry name" value="Csx1_CARF"/>
</dbReference>